<dbReference type="EMBL" id="JBHSIS010000022">
    <property type="protein sequence ID" value="MFC4858272.1"/>
    <property type="molecule type" value="Genomic_DNA"/>
</dbReference>
<dbReference type="PANTHER" id="PTHR10668">
    <property type="entry name" value="PHYTOENE DEHYDROGENASE"/>
    <property type="match status" value="1"/>
</dbReference>
<protein>
    <submittedName>
        <fullName evidence="1">Phytoene desaturase family protein</fullName>
    </submittedName>
</protein>
<keyword evidence="2" id="KW-1185">Reference proteome</keyword>
<dbReference type="PANTHER" id="PTHR10668:SF103">
    <property type="entry name" value="PYRIDINE NUCLEOTIDE-DISULFIDE OXIDOREDUCTASE DOMAIN-CONTAINING PROTEIN 2"/>
    <property type="match status" value="1"/>
</dbReference>
<dbReference type="Pfam" id="PF13450">
    <property type="entry name" value="NAD_binding_8"/>
    <property type="match status" value="1"/>
</dbReference>
<dbReference type="RefSeq" id="WP_378060645.1">
    <property type="nucleotide sequence ID" value="NZ_JBHSIS010000022.1"/>
</dbReference>
<accession>A0ABV9SCS5</accession>
<dbReference type="SUPFAM" id="SSF51905">
    <property type="entry name" value="FAD/NAD(P)-binding domain"/>
    <property type="match status" value="1"/>
</dbReference>
<organism evidence="1 2">
    <name type="scientific">Actinophytocola glycyrrhizae</name>
    <dbReference type="NCBI Taxonomy" id="2044873"/>
    <lineage>
        <taxon>Bacteria</taxon>
        <taxon>Bacillati</taxon>
        <taxon>Actinomycetota</taxon>
        <taxon>Actinomycetes</taxon>
        <taxon>Pseudonocardiales</taxon>
        <taxon>Pseudonocardiaceae</taxon>
    </lineage>
</organism>
<gene>
    <name evidence="1" type="ORF">ACFPCV_32660</name>
</gene>
<dbReference type="Gene3D" id="3.50.50.60">
    <property type="entry name" value="FAD/NAD(P)-binding domain"/>
    <property type="match status" value="2"/>
</dbReference>
<reference evidence="2" key="1">
    <citation type="journal article" date="2019" name="Int. J. Syst. Evol. Microbiol.">
        <title>The Global Catalogue of Microorganisms (GCM) 10K type strain sequencing project: providing services to taxonomists for standard genome sequencing and annotation.</title>
        <authorList>
            <consortium name="The Broad Institute Genomics Platform"/>
            <consortium name="The Broad Institute Genome Sequencing Center for Infectious Disease"/>
            <person name="Wu L."/>
            <person name="Ma J."/>
        </authorList>
    </citation>
    <scope>NUCLEOTIDE SEQUENCE [LARGE SCALE GENOMIC DNA]</scope>
    <source>
        <strain evidence="2">ZS-22-S1</strain>
    </source>
</reference>
<dbReference type="Proteomes" id="UP001595859">
    <property type="component" value="Unassembled WGS sequence"/>
</dbReference>
<evidence type="ECO:0000313" key="2">
    <source>
        <dbReference type="Proteomes" id="UP001595859"/>
    </source>
</evidence>
<evidence type="ECO:0000313" key="1">
    <source>
        <dbReference type="EMBL" id="MFC4858272.1"/>
    </source>
</evidence>
<comment type="caution">
    <text evidence="1">The sequence shown here is derived from an EMBL/GenBank/DDBJ whole genome shotgun (WGS) entry which is preliminary data.</text>
</comment>
<dbReference type="InterPro" id="IPR036188">
    <property type="entry name" value="FAD/NAD-bd_sf"/>
</dbReference>
<name>A0ABV9SCS5_9PSEU</name>
<proteinExistence type="predicted"/>
<sequence>MTERYDVVVVGGGHNGLVAAAYLARAGKSVLVLERLGRVGGAAVSASPFPGVGARLSRYSYLVSLLPAAIVRDLGLRIALRSRSVSSYTPVERDGHPTGLLVERDPGEATAASFRELTGSDDEFARWMSWYSSLSAMARAVAPTLLEPVPSRAAFRSLVAEAAGERLWEQVFEQPIGVAVEETFADDVVRGVVATDGLIGTHTSLRSPSLLANRCFLYHLIGDGTGEWRVPVGGMGAVTGELARVAQEAGAVLRTSAVVSRVDADGAVAEVSYTAGETEHTVAASYVLSGVAPAVLDRLRGRSAEPCAGSQLKINILLSRLPRLRSGVDPRQAFAGTLHLDESYVELEKAYEASVSGVVPEPLPGETYCHTLTDESIVDGPLHTLTLFGLHVPASLFAADNAGRRADLCARYLAGLNRHLAEPIEDCVATDEDGRPCVEAKTPLDLEDELAMPGGHIFHGDLAWPFSDDGGGWGVETDVPNLFLCGSGARRAGGVSGIGGHNAAQAVLAEGRAAPLGEH</sequence>